<dbReference type="PANTHER" id="PTHR35011:SF2">
    <property type="entry name" value="2,3-DIKETO-L-GULONATE TRAP TRANSPORTER SMALL PERMEASE PROTEIN YIAM"/>
    <property type="match status" value="1"/>
</dbReference>
<sequence length="187" mass="20418">MVSWFLRLEQVLNRLALAVAIVMLIVSVSLGFYQVLTRFLFNAPSTWSETLSRATMIWCVFMAAAATFRGGFMMAVEVIYKLVPKRALLALEWFIGLCCLLVLAVLLIYGIQMTQRVSSQMLSALEVSMAWAYAAIPVGSAFAILAVIARLLAQSVGLESLGPVHDEAIDSSSAHPARPASHDEARP</sequence>
<keyword evidence="4 9" id="KW-0997">Cell inner membrane</keyword>
<protein>
    <recommendedName>
        <fullName evidence="9">TRAP transporter small permease protein</fullName>
    </recommendedName>
</protein>
<evidence type="ECO:0000256" key="4">
    <source>
        <dbReference type="ARBA" id="ARBA00022519"/>
    </source>
</evidence>
<feature type="transmembrane region" description="Helical" evidence="9">
    <location>
        <begin position="88"/>
        <end position="111"/>
    </location>
</feature>
<evidence type="ECO:0000256" key="9">
    <source>
        <dbReference type="RuleBase" id="RU369079"/>
    </source>
</evidence>
<gene>
    <name evidence="11" type="ORF">LLY24_03090</name>
</gene>
<evidence type="ECO:0000256" key="5">
    <source>
        <dbReference type="ARBA" id="ARBA00022692"/>
    </source>
</evidence>
<reference evidence="11" key="1">
    <citation type="submission" date="2021-11" db="EMBL/GenBank/DDBJ databases">
        <title>Halomonas sp., isolated from a coastal aquaculture zone in Dongshan Bay.</title>
        <authorList>
            <person name="Lin W."/>
        </authorList>
    </citation>
    <scope>NUCLEOTIDE SEQUENCE</scope>
    <source>
        <strain evidence="11">Yzlin-01</strain>
    </source>
</reference>
<dbReference type="InterPro" id="IPR007387">
    <property type="entry name" value="TRAP_DctQ"/>
</dbReference>
<accession>A0ABT2E9Q0</accession>
<evidence type="ECO:0000256" key="8">
    <source>
        <dbReference type="ARBA" id="ARBA00038436"/>
    </source>
</evidence>
<evidence type="ECO:0000256" key="7">
    <source>
        <dbReference type="ARBA" id="ARBA00023136"/>
    </source>
</evidence>
<keyword evidence="12" id="KW-1185">Reference proteome</keyword>
<dbReference type="Pfam" id="PF04290">
    <property type="entry name" value="DctQ"/>
    <property type="match status" value="1"/>
</dbReference>
<keyword evidence="2 9" id="KW-0813">Transport</keyword>
<name>A0ABT2E9Q0_9GAMM</name>
<dbReference type="EMBL" id="JAJISC010000001">
    <property type="protein sequence ID" value="MCS2608305.1"/>
    <property type="molecule type" value="Genomic_DNA"/>
</dbReference>
<organism evidence="11 12">
    <name type="scientific">Halomonas dongshanensis</name>
    <dbReference type="NCBI Taxonomy" id="2890835"/>
    <lineage>
        <taxon>Bacteria</taxon>
        <taxon>Pseudomonadati</taxon>
        <taxon>Pseudomonadota</taxon>
        <taxon>Gammaproteobacteria</taxon>
        <taxon>Oceanospirillales</taxon>
        <taxon>Halomonadaceae</taxon>
        <taxon>Halomonas</taxon>
    </lineage>
</organism>
<feature type="transmembrane region" description="Helical" evidence="9">
    <location>
        <begin position="12"/>
        <end position="35"/>
    </location>
</feature>
<keyword evidence="6 9" id="KW-1133">Transmembrane helix</keyword>
<dbReference type="RefSeq" id="WP_259034792.1">
    <property type="nucleotide sequence ID" value="NZ_JAJISC010000001.1"/>
</dbReference>
<evidence type="ECO:0000256" key="1">
    <source>
        <dbReference type="ARBA" id="ARBA00004429"/>
    </source>
</evidence>
<comment type="caution">
    <text evidence="11">The sequence shown here is derived from an EMBL/GenBank/DDBJ whole genome shotgun (WGS) entry which is preliminary data.</text>
</comment>
<dbReference type="PANTHER" id="PTHR35011">
    <property type="entry name" value="2,3-DIKETO-L-GULONATE TRAP TRANSPORTER SMALL PERMEASE PROTEIN YIAM"/>
    <property type="match status" value="1"/>
</dbReference>
<keyword evidence="3" id="KW-1003">Cell membrane</keyword>
<feature type="transmembrane region" description="Helical" evidence="9">
    <location>
        <begin position="131"/>
        <end position="153"/>
    </location>
</feature>
<evidence type="ECO:0000256" key="2">
    <source>
        <dbReference type="ARBA" id="ARBA00022448"/>
    </source>
</evidence>
<comment type="function">
    <text evidence="9">Part of the tripartite ATP-independent periplasmic (TRAP) transport system.</text>
</comment>
<feature type="transmembrane region" description="Helical" evidence="9">
    <location>
        <begin position="55"/>
        <end position="76"/>
    </location>
</feature>
<feature type="domain" description="Tripartite ATP-independent periplasmic transporters DctQ component" evidence="10">
    <location>
        <begin position="30"/>
        <end position="153"/>
    </location>
</feature>
<keyword evidence="7 9" id="KW-0472">Membrane</keyword>
<evidence type="ECO:0000256" key="3">
    <source>
        <dbReference type="ARBA" id="ARBA00022475"/>
    </source>
</evidence>
<comment type="subunit">
    <text evidence="9">The complex comprises the extracytoplasmic solute receptor protein and the two transmembrane proteins.</text>
</comment>
<comment type="similarity">
    <text evidence="8 9">Belongs to the TRAP transporter small permease family.</text>
</comment>
<evidence type="ECO:0000259" key="10">
    <source>
        <dbReference type="Pfam" id="PF04290"/>
    </source>
</evidence>
<evidence type="ECO:0000313" key="12">
    <source>
        <dbReference type="Proteomes" id="UP001165542"/>
    </source>
</evidence>
<proteinExistence type="inferred from homology"/>
<comment type="subcellular location">
    <subcellularLocation>
        <location evidence="1 9">Cell inner membrane</location>
        <topology evidence="1 9">Multi-pass membrane protein</topology>
    </subcellularLocation>
</comment>
<dbReference type="InterPro" id="IPR055348">
    <property type="entry name" value="DctQ"/>
</dbReference>
<dbReference type="Proteomes" id="UP001165542">
    <property type="component" value="Unassembled WGS sequence"/>
</dbReference>
<keyword evidence="5 9" id="KW-0812">Transmembrane</keyword>
<evidence type="ECO:0000313" key="11">
    <source>
        <dbReference type="EMBL" id="MCS2608305.1"/>
    </source>
</evidence>
<evidence type="ECO:0000256" key="6">
    <source>
        <dbReference type="ARBA" id="ARBA00022989"/>
    </source>
</evidence>